<evidence type="ECO:0000256" key="4">
    <source>
        <dbReference type="ARBA" id="ARBA00022989"/>
    </source>
</evidence>
<keyword evidence="3 7" id="KW-0812">Transmembrane</keyword>
<evidence type="ECO:0000256" key="2">
    <source>
        <dbReference type="ARBA" id="ARBA00022475"/>
    </source>
</evidence>
<dbReference type="EMBL" id="CP045201">
    <property type="protein sequence ID" value="QOL80337.1"/>
    <property type="molecule type" value="Genomic_DNA"/>
</dbReference>
<evidence type="ECO:0000259" key="8">
    <source>
        <dbReference type="Pfam" id="PF09335"/>
    </source>
</evidence>
<organism evidence="9 10">
    <name type="scientific">Pseudooceanicola spongiae</name>
    <dbReference type="NCBI Taxonomy" id="2613965"/>
    <lineage>
        <taxon>Bacteria</taxon>
        <taxon>Pseudomonadati</taxon>
        <taxon>Pseudomonadota</taxon>
        <taxon>Alphaproteobacteria</taxon>
        <taxon>Rhodobacterales</taxon>
        <taxon>Paracoccaceae</taxon>
        <taxon>Pseudooceanicola</taxon>
    </lineage>
</organism>
<dbReference type="GO" id="GO:0005886">
    <property type="term" value="C:plasma membrane"/>
    <property type="evidence" value="ECO:0007669"/>
    <property type="project" value="UniProtKB-SubCell"/>
</dbReference>
<sequence>MSEELMELLASYGAPLVFAATLTSCLAVPVPASLIMLGAGALAAAGDLPIALLLIAAFIGALIGDHIGLLLGRGLQGALQGRLKPGKRAVATMDEARSFLIKRGGLAVLLSRFPLSPLGPYVNFAAGAARMPLLKFTPFTFIGELIWVSLYLGLGYFAEAHLEAVLRIASDLTGLLTALTAAAGLGYWLWRTHRGRQKAASPQTLQSGKVASAKSRTAAARKSAGTSAKAGSLSHAKTLKKRTDP</sequence>
<dbReference type="RefSeq" id="WP_193082655.1">
    <property type="nucleotide sequence ID" value="NZ_CP045201.1"/>
</dbReference>
<dbReference type="PANTHER" id="PTHR42709:SF6">
    <property type="entry name" value="UNDECAPRENYL PHOSPHATE TRANSPORTER A"/>
    <property type="match status" value="1"/>
</dbReference>
<evidence type="ECO:0000313" key="10">
    <source>
        <dbReference type="Proteomes" id="UP000594118"/>
    </source>
</evidence>
<comment type="subcellular location">
    <subcellularLocation>
        <location evidence="1">Cell membrane</location>
        <topology evidence="1">Multi-pass membrane protein</topology>
    </subcellularLocation>
</comment>
<feature type="transmembrane region" description="Helical" evidence="7">
    <location>
        <begin position="164"/>
        <end position="190"/>
    </location>
</feature>
<feature type="transmembrane region" description="Helical" evidence="7">
    <location>
        <begin position="51"/>
        <end position="72"/>
    </location>
</feature>
<evidence type="ECO:0000256" key="7">
    <source>
        <dbReference type="SAM" id="Phobius"/>
    </source>
</evidence>
<feature type="transmembrane region" description="Helical" evidence="7">
    <location>
        <begin position="139"/>
        <end position="158"/>
    </location>
</feature>
<protein>
    <recommendedName>
        <fullName evidence="8">VTT domain-containing protein</fullName>
    </recommendedName>
</protein>
<keyword evidence="10" id="KW-1185">Reference proteome</keyword>
<dbReference type="InterPro" id="IPR032816">
    <property type="entry name" value="VTT_dom"/>
</dbReference>
<dbReference type="PANTHER" id="PTHR42709">
    <property type="entry name" value="ALKALINE PHOSPHATASE LIKE PROTEIN"/>
    <property type="match status" value="1"/>
</dbReference>
<reference evidence="9 10" key="1">
    <citation type="submission" date="2019-10" db="EMBL/GenBank/DDBJ databases">
        <title>Pseudopuniceibacterium sp. HQ09 islated from Antarctica.</title>
        <authorList>
            <person name="Liao L."/>
            <person name="Su S."/>
            <person name="Chen B."/>
            <person name="Yu Y."/>
        </authorList>
    </citation>
    <scope>NUCLEOTIDE SEQUENCE [LARGE SCALE GENOMIC DNA]</scope>
    <source>
        <strain evidence="9 10">HQ09</strain>
    </source>
</reference>
<feature type="compositionally biased region" description="Polar residues" evidence="6">
    <location>
        <begin position="200"/>
        <end position="209"/>
    </location>
</feature>
<keyword evidence="2" id="KW-1003">Cell membrane</keyword>
<name>A0A7L9WKV5_9RHOB</name>
<dbReference type="InterPro" id="IPR051311">
    <property type="entry name" value="DedA_domain"/>
</dbReference>
<proteinExistence type="predicted"/>
<feature type="region of interest" description="Disordered" evidence="6">
    <location>
        <begin position="199"/>
        <end position="245"/>
    </location>
</feature>
<dbReference type="Proteomes" id="UP000594118">
    <property type="component" value="Chromosome"/>
</dbReference>
<dbReference type="KEGG" id="pshq:F3W81_05575"/>
<accession>A0A7L9WKV5</accession>
<keyword evidence="4 7" id="KW-1133">Transmembrane helix</keyword>
<keyword evidence="5 7" id="KW-0472">Membrane</keyword>
<dbReference type="AlphaFoldDB" id="A0A7L9WKV5"/>
<evidence type="ECO:0000313" key="9">
    <source>
        <dbReference type="EMBL" id="QOL80337.1"/>
    </source>
</evidence>
<feature type="compositionally biased region" description="Low complexity" evidence="6">
    <location>
        <begin position="211"/>
        <end position="232"/>
    </location>
</feature>
<evidence type="ECO:0000256" key="6">
    <source>
        <dbReference type="SAM" id="MobiDB-lite"/>
    </source>
</evidence>
<evidence type="ECO:0000256" key="1">
    <source>
        <dbReference type="ARBA" id="ARBA00004651"/>
    </source>
</evidence>
<feature type="domain" description="VTT" evidence="8">
    <location>
        <begin position="30"/>
        <end position="156"/>
    </location>
</feature>
<evidence type="ECO:0000256" key="3">
    <source>
        <dbReference type="ARBA" id="ARBA00022692"/>
    </source>
</evidence>
<evidence type="ECO:0000256" key="5">
    <source>
        <dbReference type="ARBA" id="ARBA00023136"/>
    </source>
</evidence>
<gene>
    <name evidence="9" type="ORF">F3W81_05575</name>
</gene>
<dbReference type="Pfam" id="PF09335">
    <property type="entry name" value="VTT_dom"/>
    <property type="match status" value="1"/>
</dbReference>